<dbReference type="SMART" id="SM00389">
    <property type="entry name" value="HOX"/>
    <property type="match status" value="2"/>
</dbReference>
<accession>A0A8D8AJ13</accession>
<feature type="domain" description="Homeobox" evidence="8">
    <location>
        <begin position="49"/>
        <end position="109"/>
    </location>
</feature>
<protein>
    <submittedName>
        <fullName evidence="9">Double homeobox protein 4</fullName>
    </submittedName>
</protein>
<feature type="DNA-binding region" description="Homeobox" evidence="5">
    <location>
        <begin position="136"/>
        <end position="195"/>
    </location>
</feature>
<sequence length="230" mass="26453">MSVFIKPEPADSEELGNGQKSKGNKHESHQSFNLSECDAILDAVDVECWQMTPSRVPYTADQIQTLEKRFEKNQFCQKDDRIAVANAVNLTPKQVKIWFQNRRAKAKQVSSGWKERTQPSNSKVNKVQAKPVEPKSIRHRTVFTNTQQNSLEELFKTKKYLSFAERCEIASSLKLNPLQVQVWFQNRRARLVKSIKTLKNFEVNVKTEDELADVPEQIVSLISPDCYPLD</sequence>
<dbReference type="Pfam" id="PF00046">
    <property type="entry name" value="Homeodomain"/>
    <property type="match status" value="2"/>
</dbReference>
<evidence type="ECO:0000256" key="4">
    <source>
        <dbReference type="ARBA" id="ARBA00023242"/>
    </source>
</evidence>
<dbReference type="GO" id="GO:0000981">
    <property type="term" value="F:DNA-binding transcription factor activity, RNA polymerase II-specific"/>
    <property type="evidence" value="ECO:0007669"/>
    <property type="project" value="InterPro"/>
</dbReference>
<evidence type="ECO:0000259" key="8">
    <source>
        <dbReference type="PROSITE" id="PS50071"/>
    </source>
</evidence>
<evidence type="ECO:0000256" key="6">
    <source>
        <dbReference type="RuleBase" id="RU000682"/>
    </source>
</evidence>
<dbReference type="SUPFAM" id="SSF46689">
    <property type="entry name" value="Homeodomain-like"/>
    <property type="match status" value="2"/>
</dbReference>
<evidence type="ECO:0000256" key="1">
    <source>
        <dbReference type="ARBA" id="ARBA00004123"/>
    </source>
</evidence>
<keyword evidence="2 5" id="KW-0238">DNA-binding</keyword>
<feature type="region of interest" description="Disordered" evidence="7">
    <location>
        <begin position="1"/>
        <end position="29"/>
    </location>
</feature>
<dbReference type="InterPro" id="IPR017970">
    <property type="entry name" value="Homeobox_CS"/>
</dbReference>
<feature type="region of interest" description="Disordered" evidence="7">
    <location>
        <begin position="109"/>
        <end position="131"/>
    </location>
</feature>
<feature type="DNA-binding region" description="Homeobox" evidence="5">
    <location>
        <begin position="51"/>
        <end position="110"/>
    </location>
</feature>
<reference evidence="9" key="1">
    <citation type="submission" date="2021-05" db="EMBL/GenBank/DDBJ databases">
        <authorList>
            <person name="Alioto T."/>
            <person name="Alioto T."/>
            <person name="Gomez Garrido J."/>
        </authorList>
    </citation>
    <scope>NUCLEOTIDE SEQUENCE</scope>
</reference>
<evidence type="ECO:0000256" key="7">
    <source>
        <dbReference type="SAM" id="MobiDB-lite"/>
    </source>
</evidence>
<dbReference type="InterPro" id="IPR009057">
    <property type="entry name" value="Homeodomain-like_sf"/>
</dbReference>
<evidence type="ECO:0000313" key="9">
    <source>
        <dbReference type="EMBL" id="CAG6458131.1"/>
    </source>
</evidence>
<evidence type="ECO:0000256" key="2">
    <source>
        <dbReference type="ARBA" id="ARBA00023125"/>
    </source>
</evidence>
<evidence type="ECO:0000256" key="3">
    <source>
        <dbReference type="ARBA" id="ARBA00023155"/>
    </source>
</evidence>
<dbReference type="GO" id="GO:0003677">
    <property type="term" value="F:DNA binding"/>
    <property type="evidence" value="ECO:0007669"/>
    <property type="project" value="UniProtKB-UniRule"/>
</dbReference>
<dbReference type="PANTHER" id="PTHR24333">
    <property type="entry name" value="HOMEO BOX HB9 LIKE A-RELATED"/>
    <property type="match status" value="1"/>
</dbReference>
<dbReference type="EMBL" id="HBUE01034094">
    <property type="protein sequence ID" value="CAG6458131.1"/>
    <property type="molecule type" value="Transcribed_RNA"/>
</dbReference>
<dbReference type="AlphaFoldDB" id="A0A8D8AJ13"/>
<dbReference type="Gene3D" id="1.10.10.60">
    <property type="entry name" value="Homeodomain-like"/>
    <property type="match status" value="2"/>
</dbReference>
<organism evidence="9">
    <name type="scientific">Culex pipiens</name>
    <name type="common">House mosquito</name>
    <dbReference type="NCBI Taxonomy" id="7175"/>
    <lineage>
        <taxon>Eukaryota</taxon>
        <taxon>Metazoa</taxon>
        <taxon>Ecdysozoa</taxon>
        <taxon>Arthropoda</taxon>
        <taxon>Hexapoda</taxon>
        <taxon>Insecta</taxon>
        <taxon>Pterygota</taxon>
        <taxon>Neoptera</taxon>
        <taxon>Endopterygota</taxon>
        <taxon>Diptera</taxon>
        <taxon>Nematocera</taxon>
        <taxon>Culicoidea</taxon>
        <taxon>Culicidae</taxon>
        <taxon>Culicinae</taxon>
        <taxon>Culicini</taxon>
        <taxon>Culex</taxon>
        <taxon>Culex</taxon>
    </lineage>
</organism>
<keyword evidence="4 5" id="KW-0539">Nucleus</keyword>
<dbReference type="PROSITE" id="PS50071">
    <property type="entry name" value="HOMEOBOX_2"/>
    <property type="match status" value="2"/>
</dbReference>
<dbReference type="PROSITE" id="PS00027">
    <property type="entry name" value="HOMEOBOX_1"/>
    <property type="match status" value="1"/>
</dbReference>
<feature type="domain" description="Homeobox" evidence="8">
    <location>
        <begin position="134"/>
        <end position="194"/>
    </location>
</feature>
<name>A0A8D8AJ13_CULPI</name>
<dbReference type="InterPro" id="IPR050848">
    <property type="entry name" value="Homeobox_TF"/>
</dbReference>
<dbReference type="GO" id="GO:0005634">
    <property type="term" value="C:nucleus"/>
    <property type="evidence" value="ECO:0007669"/>
    <property type="project" value="UniProtKB-SubCell"/>
</dbReference>
<comment type="subcellular location">
    <subcellularLocation>
        <location evidence="1 5 6">Nucleus</location>
    </subcellularLocation>
</comment>
<evidence type="ECO:0000256" key="5">
    <source>
        <dbReference type="PROSITE-ProRule" id="PRU00108"/>
    </source>
</evidence>
<keyword evidence="3 5" id="KW-0371">Homeobox</keyword>
<dbReference type="InterPro" id="IPR001356">
    <property type="entry name" value="HD"/>
</dbReference>
<proteinExistence type="predicted"/>
<dbReference type="CDD" id="cd00086">
    <property type="entry name" value="homeodomain"/>
    <property type="match status" value="2"/>
</dbReference>